<keyword evidence="3" id="KW-1185">Reference proteome</keyword>
<dbReference type="KEGG" id="vg:26641891"/>
<evidence type="ECO:0000313" key="3">
    <source>
        <dbReference type="Proteomes" id="UP000201385"/>
    </source>
</evidence>
<feature type="coiled-coil region" evidence="1">
    <location>
        <begin position="22"/>
        <end position="112"/>
    </location>
</feature>
<sequence>MTYLIVVTILLIIVTAPFISAIRNAIRDKAQLERKVREANSAFSSESCKVLRLADKADSLSRQVHYLEGELESEKQKGRDVNELLAHQRDRMKFLRKQLKEAQDELMMVSDLIHVKFTAVLPDGTHSKTLFKLGLGPCGLHVKSLRWTELDDRYLIDQLCTNGERKQFVYYKSEVVGRIEFRHGKSK</sequence>
<reference evidence="2 3" key="1">
    <citation type="journal article" date="2016" name="Arch. Virol.">
        <title>Complete genome sequence of novel T7-like virus vB_KpnP_KpV289 with lytic activity against Klebsiella pneumoniae.</title>
        <authorList>
            <person name="Volozhantsev N.V."/>
            <person name="Myakinina V.P."/>
            <person name="Popova A.V."/>
            <person name="Kislichkina A.A."/>
            <person name="Komisarova E.V."/>
            <person name="Knyazeva A.I."/>
            <person name="Krasilnikova V.M."/>
            <person name="Fursova N.K."/>
            <person name="Svetoch E.A."/>
        </authorList>
    </citation>
    <scope>NUCLEOTIDE SEQUENCE [LARGE SCALE GENOMIC DNA]</scope>
</reference>
<protein>
    <submittedName>
        <fullName evidence="2">Hypothetical phage protein</fullName>
    </submittedName>
</protein>
<dbReference type="Proteomes" id="UP000201385">
    <property type="component" value="Segment"/>
</dbReference>
<dbReference type="Pfam" id="PF25755">
    <property type="entry name" value="Phage_T3_1_05"/>
    <property type="match status" value="1"/>
</dbReference>
<dbReference type="EMBL" id="LN866626">
    <property type="protein sequence ID" value="CRN12693.1"/>
    <property type="molecule type" value="Genomic_DNA"/>
</dbReference>
<dbReference type="InterPro" id="IPR058006">
    <property type="entry name" value="1.05"/>
</dbReference>
<evidence type="ECO:0000313" key="2">
    <source>
        <dbReference type="EMBL" id="CRN12693.1"/>
    </source>
</evidence>
<name>A0A0K2YYZ7_9CAUD</name>
<organism evidence="2 3">
    <name type="scientific">Klebsiella phage vB_KpnP_KpV289</name>
    <dbReference type="NCBI Taxonomy" id="1671396"/>
    <lineage>
        <taxon>Viruses</taxon>
        <taxon>Duplodnaviria</taxon>
        <taxon>Heunggongvirae</taxon>
        <taxon>Uroviricota</taxon>
        <taxon>Caudoviricetes</taxon>
        <taxon>Autographivirales</taxon>
        <taxon>Autotranscriptaviridae</taxon>
        <taxon>Studiervirinae</taxon>
        <taxon>Przondovirus</taxon>
        <taxon>Przondovirus KpV289</taxon>
    </lineage>
</organism>
<proteinExistence type="predicted"/>
<accession>A0A0K2YYZ7</accession>
<dbReference type="GeneID" id="26641891"/>
<evidence type="ECO:0000256" key="1">
    <source>
        <dbReference type="SAM" id="Coils"/>
    </source>
</evidence>
<dbReference type="RefSeq" id="YP_009215461.1">
    <property type="nucleotide sequence ID" value="NC_028977.1"/>
</dbReference>
<dbReference type="OrthoDB" id="12413at10239"/>
<keyword evidence="1" id="KW-0175">Coiled coil</keyword>